<sequence>MINTTDFASPSSSPPTPPSPLPISVGPGYDNHASPQTIPILLQQKYLPMEEEPSTFSLDQTYSANQLRSQTSCLKELLVWLLIRCCHCSQSL</sequence>
<evidence type="ECO:0000313" key="3">
    <source>
        <dbReference type="Proteomes" id="UP000230069"/>
    </source>
</evidence>
<evidence type="ECO:0000313" key="2">
    <source>
        <dbReference type="EMBL" id="PIA25806.1"/>
    </source>
</evidence>
<dbReference type="InParanoid" id="A0A2G5C3F8"/>
<feature type="region of interest" description="Disordered" evidence="1">
    <location>
        <begin position="1"/>
        <end position="34"/>
    </location>
</feature>
<accession>A0A2G5C3F8</accession>
<dbReference type="Proteomes" id="UP000230069">
    <property type="component" value="Unassembled WGS sequence"/>
</dbReference>
<evidence type="ECO:0000256" key="1">
    <source>
        <dbReference type="SAM" id="MobiDB-lite"/>
    </source>
</evidence>
<dbReference type="EMBL" id="KZ305124">
    <property type="protein sequence ID" value="PIA25806.1"/>
    <property type="molecule type" value="Genomic_DNA"/>
</dbReference>
<name>A0A2G5C3F8_AQUCA</name>
<dbReference type="AlphaFoldDB" id="A0A2G5C3F8"/>
<organism evidence="2 3">
    <name type="scientific">Aquilegia coerulea</name>
    <name type="common">Rocky mountain columbine</name>
    <dbReference type="NCBI Taxonomy" id="218851"/>
    <lineage>
        <taxon>Eukaryota</taxon>
        <taxon>Viridiplantae</taxon>
        <taxon>Streptophyta</taxon>
        <taxon>Embryophyta</taxon>
        <taxon>Tracheophyta</taxon>
        <taxon>Spermatophyta</taxon>
        <taxon>Magnoliopsida</taxon>
        <taxon>Ranunculales</taxon>
        <taxon>Ranunculaceae</taxon>
        <taxon>Thalictroideae</taxon>
        <taxon>Aquilegia</taxon>
    </lineage>
</organism>
<protein>
    <submittedName>
        <fullName evidence="2">Uncharacterized protein</fullName>
    </submittedName>
</protein>
<feature type="compositionally biased region" description="Pro residues" evidence="1">
    <location>
        <begin position="12"/>
        <end position="21"/>
    </location>
</feature>
<dbReference type="OrthoDB" id="1747163at2759"/>
<keyword evidence="3" id="KW-1185">Reference proteome</keyword>
<reference evidence="2 3" key="1">
    <citation type="submission" date="2017-09" db="EMBL/GenBank/DDBJ databases">
        <title>WGS assembly of Aquilegia coerulea Goldsmith.</title>
        <authorList>
            <person name="Hodges S."/>
            <person name="Kramer E."/>
            <person name="Nordborg M."/>
            <person name="Tomkins J."/>
            <person name="Borevitz J."/>
            <person name="Derieg N."/>
            <person name="Yan J."/>
            <person name="Mihaltcheva S."/>
            <person name="Hayes R.D."/>
            <person name="Rokhsar D."/>
        </authorList>
    </citation>
    <scope>NUCLEOTIDE SEQUENCE [LARGE SCALE GENOMIC DNA]</scope>
    <source>
        <strain evidence="3">cv. Goldsmith</strain>
    </source>
</reference>
<proteinExistence type="predicted"/>
<gene>
    <name evidence="2" type="ORF">AQUCO_10800050v1</name>
</gene>